<dbReference type="AlphaFoldDB" id="U5VVW9"/>
<keyword evidence="1" id="KW-0472">Membrane</keyword>
<dbReference type="Proteomes" id="UP000017746">
    <property type="component" value="Chromosome"/>
</dbReference>
<evidence type="ECO:0008006" key="4">
    <source>
        <dbReference type="Google" id="ProtNLM"/>
    </source>
</evidence>
<organism evidence="2 3">
    <name type="scientific">Actinoplanes friuliensis DSM 7358</name>
    <dbReference type="NCBI Taxonomy" id="1246995"/>
    <lineage>
        <taxon>Bacteria</taxon>
        <taxon>Bacillati</taxon>
        <taxon>Actinomycetota</taxon>
        <taxon>Actinomycetes</taxon>
        <taxon>Micromonosporales</taxon>
        <taxon>Micromonosporaceae</taxon>
        <taxon>Actinoplanes</taxon>
    </lineage>
</organism>
<dbReference type="PATRIC" id="fig|1246995.3.peg.2867"/>
<dbReference type="HOGENOM" id="CLU_2379739_0_0_11"/>
<dbReference type="KEGG" id="afs:AFR_14130"/>
<dbReference type="EMBL" id="CP006272">
    <property type="protein sequence ID" value="AGZ41108.1"/>
    <property type="molecule type" value="Genomic_DNA"/>
</dbReference>
<feature type="transmembrane region" description="Helical" evidence="1">
    <location>
        <begin position="39"/>
        <end position="58"/>
    </location>
</feature>
<evidence type="ECO:0000313" key="3">
    <source>
        <dbReference type="Proteomes" id="UP000017746"/>
    </source>
</evidence>
<protein>
    <recommendedName>
        <fullName evidence="4">DUF3040 domain-containing protein</fullName>
    </recommendedName>
</protein>
<dbReference type="InterPro" id="IPR021401">
    <property type="entry name" value="DUF3040"/>
</dbReference>
<evidence type="ECO:0000313" key="2">
    <source>
        <dbReference type="EMBL" id="AGZ41108.1"/>
    </source>
</evidence>
<proteinExistence type="predicted"/>
<reference evidence="2 3" key="1">
    <citation type="journal article" date="2014" name="J. Biotechnol.">
        <title>Complete genome sequence of the actinobacterium Actinoplanes friuliensis HAG 010964, producer of the lipopeptide antibiotic friulimycin.</title>
        <authorList>
            <person name="Ruckert C."/>
            <person name="Szczepanowski R."/>
            <person name="Albersmeier A."/>
            <person name="Goesmann A."/>
            <person name="Fischer N."/>
            <person name="Steinkamper A."/>
            <person name="Puhler A."/>
            <person name="Biener R."/>
            <person name="Schwartz D."/>
            <person name="Kalinowski J."/>
        </authorList>
    </citation>
    <scope>NUCLEOTIDE SEQUENCE [LARGE SCALE GENOMIC DNA]</scope>
    <source>
        <strain evidence="2 3">DSM 7358</strain>
    </source>
</reference>
<gene>
    <name evidence="2" type="ORF">AFR_14130</name>
</gene>
<keyword evidence="3" id="KW-1185">Reference proteome</keyword>
<accession>U5VVW9</accession>
<sequence length="94" mass="9757">MLDDVEQRRLSEIDAYLSAADPGLARTLSPRAARRHPRWLTVLIAVLALVVAVPVGALVAGPPAAIAAGLLVAAVVSGCWLQARLGSRQPPADS</sequence>
<keyword evidence="1" id="KW-1133">Transmembrane helix</keyword>
<evidence type="ECO:0000256" key="1">
    <source>
        <dbReference type="SAM" id="Phobius"/>
    </source>
</evidence>
<keyword evidence="1" id="KW-0812">Transmembrane</keyword>
<dbReference type="Pfam" id="PF11239">
    <property type="entry name" value="DUF3040"/>
    <property type="match status" value="1"/>
</dbReference>
<dbReference type="RefSeq" id="WP_023361167.1">
    <property type="nucleotide sequence ID" value="NC_022657.1"/>
</dbReference>
<name>U5VVW9_9ACTN</name>
<feature type="transmembrane region" description="Helical" evidence="1">
    <location>
        <begin position="64"/>
        <end position="81"/>
    </location>
</feature>